<dbReference type="GO" id="GO:0008170">
    <property type="term" value="F:N-methyltransferase activity"/>
    <property type="evidence" value="ECO:0007669"/>
    <property type="project" value="InterPro"/>
</dbReference>
<evidence type="ECO:0000256" key="1">
    <source>
        <dbReference type="ARBA" id="ARBA00022603"/>
    </source>
</evidence>
<dbReference type="GO" id="GO:0003677">
    <property type="term" value="F:DNA binding"/>
    <property type="evidence" value="ECO:0007669"/>
    <property type="project" value="InterPro"/>
</dbReference>
<dbReference type="GO" id="GO:0009307">
    <property type="term" value="P:DNA restriction-modification system"/>
    <property type="evidence" value="ECO:0007669"/>
    <property type="project" value="UniProtKB-KW"/>
</dbReference>
<dbReference type="AlphaFoldDB" id="A0A1M5TEA9"/>
<dbReference type="Gene3D" id="3.40.50.150">
    <property type="entry name" value="Vaccinia Virus protein VP39"/>
    <property type="match status" value="1"/>
</dbReference>
<keyword evidence="2" id="KW-0808">Transferase</keyword>
<protein>
    <submittedName>
        <fullName evidence="5">DNA methylase</fullName>
    </submittedName>
</protein>
<dbReference type="InterPro" id="IPR002941">
    <property type="entry name" value="DNA_methylase_N4/N6"/>
</dbReference>
<evidence type="ECO:0000259" key="4">
    <source>
        <dbReference type="Pfam" id="PF01555"/>
    </source>
</evidence>
<organism evidence="5 6">
    <name type="scientific">Clostridium intestinale DSM 6191</name>
    <dbReference type="NCBI Taxonomy" id="1121320"/>
    <lineage>
        <taxon>Bacteria</taxon>
        <taxon>Bacillati</taxon>
        <taxon>Bacillota</taxon>
        <taxon>Clostridia</taxon>
        <taxon>Eubacteriales</taxon>
        <taxon>Clostridiaceae</taxon>
        <taxon>Clostridium</taxon>
    </lineage>
</organism>
<evidence type="ECO:0000313" key="6">
    <source>
        <dbReference type="Proteomes" id="UP000184241"/>
    </source>
</evidence>
<evidence type="ECO:0000256" key="2">
    <source>
        <dbReference type="ARBA" id="ARBA00022679"/>
    </source>
</evidence>
<accession>A0A1M5TEA9</accession>
<dbReference type="RefSeq" id="WP_073015887.1">
    <property type="nucleotide sequence ID" value="NZ_FQXU01000003.1"/>
</dbReference>
<evidence type="ECO:0000256" key="3">
    <source>
        <dbReference type="ARBA" id="ARBA00022747"/>
    </source>
</evidence>
<dbReference type="InterPro" id="IPR029063">
    <property type="entry name" value="SAM-dependent_MTases_sf"/>
</dbReference>
<name>A0A1M5TEA9_9CLOT</name>
<dbReference type="GO" id="GO:0032259">
    <property type="term" value="P:methylation"/>
    <property type="evidence" value="ECO:0007669"/>
    <property type="project" value="UniProtKB-KW"/>
</dbReference>
<sequence length="196" mass="22859">MENCKIENPIYTVHVGSNSGLIKNVTDLYFIKGDRIADVTWGKGVFWKEVDKSKYEIVGSDLKTGIDFRYLPYKDNSFNHSVLDPPYARITNLKGMVECYNTTRFTTHEDIIHLYKDGLKELIRITQPGGFILCKCQDEIYAGKQKWSHIEIYEIAKALGLYAKDLFILVSDKKPKPRYKQQHARKIHSYLWVFEK</sequence>
<dbReference type="EMBL" id="FQXU01000003">
    <property type="protein sequence ID" value="SHH49054.1"/>
    <property type="molecule type" value="Genomic_DNA"/>
</dbReference>
<gene>
    <name evidence="5" type="ORF">SAMN02745941_00186</name>
</gene>
<dbReference type="SUPFAM" id="SSF53335">
    <property type="entry name" value="S-adenosyl-L-methionine-dependent methyltransferases"/>
    <property type="match status" value="1"/>
</dbReference>
<feature type="domain" description="DNA methylase N-4/N-6" evidence="4">
    <location>
        <begin position="79"/>
        <end position="196"/>
    </location>
</feature>
<evidence type="ECO:0000313" key="5">
    <source>
        <dbReference type="EMBL" id="SHH49054.1"/>
    </source>
</evidence>
<reference evidence="5 6" key="1">
    <citation type="submission" date="2016-11" db="EMBL/GenBank/DDBJ databases">
        <authorList>
            <person name="Jaros S."/>
            <person name="Januszkiewicz K."/>
            <person name="Wedrychowicz H."/>
        </authorList>
    </citation>
    <scope>NUCLEOTIDE SEQUENCE [LARGE SCALE GENOMIC DNA]</scope>
    <source>
        <strain evidence="5 6">DSM 6191</strain>
    </source>
</reference>
<keyword evidence="1 5" id="KW-0489">Methyltransferase</keyword>
<proteinExistence type="predicted"/>
<keyword evidence="3" id="KW-0680">Restriction system</keyword>
<dbReference type="Proteomes" id="UP000184241">
    <property type="component" value="Unassembled WGS sequence"/>
</dbReference>
<dbReference type="Pfam" id="PF01555">
    <property type="entry name" value="N6_N4_Mtase"/>
    <property type="match status" value="1"/>
</dbReference>